<feature type="transmembrane region" description="Helical" evidence="1">
    <location>
        <begin position="51"/>
        <end position="69"/>
    </location>
</feature>
<dbReference type="PANTHER" id="PTHR37422">
    <property type="entry name" value="TEICHURONIC ACID BIOSYNTHESIS PROTEIN TUAE"/>
    <property type="match status" value="1"/>
</dbReference>
<feature type="transmembrane region" description="Helical" evidence="1">
    <location>
        <begin position="349"/>
        <end position="369"/>
    </location>
</feature>
<dbReference type="Proteomes" id="UP001500902">
    <property type="component" value="Unassembled WGS sequence"/>
</dbReference>
<reference evidence="3" key="1">
    <citation type="journal article" date="2019" name="Int. J. Syst. Evol. Microbiol.">
        <title>The Global Catalogue of Microorganisms (GCM) 10K type strain sequencing project: providing services to taxonomists for standard genome sequencing and annotation.</title>
        <authorList>
            <consortium name="The Broad Institute Genomics Platform"/>
            <consortium name="The Broad Institute Genome Sequencing Center for Infectious Disease"/>
            <person name="Wu L."/>
            <person name="Ma J."/>
        </authorList>
    </citation>
    <scope>NUCLEOTIDE SEQUENCE [LARGE SCALE GENOMIC DNA]</scope>
    <source>
        <strain evidence="3">JCM 16904</strain>
    </source>
</reference>
<keyword evidence="1" id="KW-0812">Transmembrane</keyword>
<keyword evidence="1" id="KW-1133">Transmembrane helix</keyword>
<feature type="transmembrane region" description="Helical" evidence="1">
    <location>
        <begin position="192"/>
        <end position="211"/>
    </location>
</feature>
<dbReference type="EMBL" id="BAAAZP010000081">
    <property type="protein sequence ID" value="GAA3673955.1"/>
    <property type="molecule type" value="Genomic_DNA"/>
</dbReference>
<feature type="transmembrane region" description="Helical" evidence="1">
    <location>
        <begin position="117"/>
        <end position="141"/>
    </location>
</feature>
<feature type="transmembrane region" description="Helical" evidence="1">
    <location>
        <begin position="84"/>
        <end position="105"/>
    </location>
</feature>
<protein>
    <recommendedName>
        <fullName evidence="4">O-antigen ligase like membrane protein</fullName>
    </recommendedName>
</protein>
<evidence type="ECO:0008006" key="4">
    <source>
        <dbReference type="Google" id="ProtNLM"/>
    </source>
</evidence>
<evidence type="ECO:0000256" key="1">
    <source>
        <dbReference type="SAM" id="Phobius"/>
    </source>
</evidence>
<feature type="transmembrane region" description="Helical" evidence="1">
    <location>
        <begin position="17"/>
        <end position="39"/>
    </location>
</feature>
<proteinExistence type="predicted"/>
<dbReference type="InterPro" id="IPR051533">
    <property type="entry name" value="WaaL-like"/>
</dbReference>
<feature type="transmembrane region" description="Helical" evidence="1">
    <location>
        <begin position="218"/>
        <end position="233"/>
    </location>
</feature>
<sequence length="428" mass="46557">MTRPAWPIAALLVGYPVWWALGFGGLSVIVLAVPMAVVLWRRRPIRVPRGFGLWVLLLAGYLVSALMLTETPPGTYGEFGPGRLLGYAMRLALYCSVLVMVLYLGNLTERELPQLRLVRMLGVLFVTTVAGGLLGVFAPGFEYTSPVELLLPEWLGENSFVRNLIHPTAAQTQKVLGFSSPRPEAPYEWANAWGSNASVLLVWFVVGWWAYGRVRHRVFVAVVVALAAIPVVYSLNRGLWIGLGLAVVYLVVRVGGRTRVALCGAAVAAALAFTLSPLAALFGQRLDKPHSNDIRAFTVSATLAAAGHSPVIGYGNTRNARGNHRSITTGRTEWCQSCGHPPLGSDGQLWLLIITQGFTGAALYVAFFLGAIRRHWGDRSPIGLAGVLVMGFVLLYMFVYDGLVTPLSLYLVSFALLWRNASLQESQP</sequence>
<feature type="transmembrane region" description="Helical" evidence="1">
    <location>
        <begin position="262"/>
        <end position="282"/>
    </location>
</feature>
<dbReference type="PANTHER" id="PTHR37422:SF13">
    <property type="entry name" value="LIPOPOLYSACCHARIDE BIOSYNTHESIS PROTEIN PA4999-RELATED"/>
    <property type="match status" value="1"/>
</dbReference>
<organism evidence="2 3">
    <name type="scientific">Nonomuraea antimicrobica</name>
    <dbReference type="NCBI Taxonomy" id="561173"/>
    <lineage>
        <taxon>Bacteria</taxon>
        <taxon>Bacillati</taxon>
        <taxon>Actinomycetota</taxon>
        <taxon>Actinomycetes</taxon>
        <taxon>Streptosporangiales</taxon>
        <taxon>Streptosporangiaceae</taxon>
        <taxon>Nonomuraea</taxon>
    </lineage>
</organism>
<accession>A0ABP7C2A7</accession>
<keyword evidence="1" id="KW-0472">Membrane</keyword>
<comment type="caution">
    <text evidence="2">The sequence shown here is derived from an EMBL/GenBank/DDBJ whole genome shotgun (WGS) entry which is preliminary data.</text>
</comment>
<name>A0ABP7C2A7_9ACTN</name>
<dbReference type="RefSeq" id="WP_344880594.1">
    <property type="nucleotide sequence ID" value="NZ_BAAAZP010000081.1"/>
</dbReference>
<feature type="transmembrane region" description="Helical" evidence="1">
    <location>
        <begin position="239"/>
        <end position="255"/>
    </location>
</feature>
<gene>
    <name evidence="2" type="ORF">GCM10022224_042850</name>
</gene>
<evidence type="ECO:0000313" key="2">
    <source>
        <dbReference type="EMBL" id="GAA3673955.1"/>
    </source>
</evidence>
<feature type="transmembrane region" description="Helical" evidence="1">
    <location>
        <begin position="381"/>
        <end position="398"/>
    </location>
</feature>
<evidence type="ECO:0000313" key="3">
    <source>
        <dbReference type="Proteomes" id="UP001500902"/>
    </source>
</evidence>
<keyword evidence="3" id="KW-1185">Reference proteome</keyword>